<proteinExistence type="predicted"/>
<feature type="transmembrane region" description="Helical" evidence="1">
    <location>
        <begin position="56"/>
        <end position="75"/>
    </location>
</feature>
<reference evidence="2 3" key="1">
    <citation type="submission" date="2016-10" db="EMBL/GenBank/DDBJ databases">
        <authorList>
            <person name="Varghese N."/>
            <person name="Submissions S."/>
        </authorList>
    </citation>
    <scope>NUCLEOTIDE SEQUENCE [LARGE SCALE GENOMIC DNA]</scope>
    <source>
        <strain evidence="2 3">DSM 11449</strain>
    </source>
</reference>
<evidence type="ECO:0008006" key="4">
    <source>
        <dbReference type="Google" id="ProtNLM"/>
    </source>
</evidence>
<keyword evidence="3" id="KW-1185">Reference proteome</keyword>
<dbReference type="AlphaFoldDB" id="A0A1H2VP32"/>
<sequence>MTLSDAKEYVLYEVRREKRITLRNLIIVVVLILIGIFLAVKYLLPFLSQQTTNVPTYVKFVLPLALLLTAAYPLIRVWKILKRGEQVEEAFSLIGQGEECRIVSETDDYLTVIPFGKRSRIQMDPISYLGVSIKNKNYTLPIHYRAGSAEIKRVLTGADEGAYKEVMYELYNKPQSNTLFDKAAVKSQAERAPITLKPVAEFRSFAEKELAPTLASMEKGRSASHGMFKTSTIVAVAFVVIMMVLTFTGVLNFSSQTSVLYFIIGFVVFGFLLSFISMQQAKKKMAGAEDYTQLKSKIFSRVVHYISPDFQYIEKGHIGLGDLLSSFLFRQERYDLTGGDQIVGHYNGVPFQSCNLALTYRPTVRKENESDRVAFYGNYFVARSPKTFKHPIVIHPVKSFFGTLNDNDIAAYLNTGGERIRLEDPEFQKMFEVYCDDQITARYVLTPAFMERLKKLNERYKGQVYIAINTDNIVIATNRGNVLNAVDSPIGALFQKIDLNLVTQVYEELVEQLQMIETLKLSGQ</sequence>
<feature type="transmembrane region" description="Helical" evidence="1">
    <location>
        <begin position="259"/>
        <end position="276"/>
    </location>
</feature>
<dbReference type="RefSeq" id="WP_016420598.1">
    <property type="nucleotide sequence ID" value="NZ_FNND01000003.1"/>
</dbReference>
<feature type="transmembrane region" description="Helical" evidence="1">
    <location>
        <begin position="25"/>
        <end position="44"/>
    </location>
</feature>
<dbReference type="OrthoDB" id="4960523at2"/>
<comment type="caution">
    <text evidence="2">The sequence shown here is derived from an EMBL/GenBank/DDBJ whole genome shotgun (WGS) entry which is preliminary data.</text>
</comment>
<dbReference type="InterPro" id="IPR021484">
    <property type="entry name" value="DUF3137"/>
</dbReference>
<organism evidence="2 3">
    <name type="scientific">Capnocytophaga granulosa</name>
    <dbReference type="NCBI Taxonomy" id="45242"/>
    <lineage>
        <taxon>Bacteria</taxon>
        <taxon>Pseudomonadati</taxon>
        <taxon>Bacteroidota</taxon>
        <taxon>Flavobacteriia</taxon>
        <taxon>Flavobacteriales</taxon>
        <taxon>Flavobacteriaceae</taxon>
        <taxon>Capnocytophaga</taxon>
    </lineage>
</organism>
<protein>
    <recommendedName>
        <fullName evidence="4">DUF3137 domain-containing protein</fullName>
    </recommendedName>
</protein>
<keyword evidence="1" id="KW-1133">Transmembrane helix</keyword>
<dbReference type="EMBL" id="FNND01000003">
    <property type="protein sequence ID" value="SDW70056.1"/>
    <property type="molecule type" value="Genomic_DNA"/>
</dbReference>
<gene>
    <name evidence="2" type="ORF">SAMN05444420_103243</name>
</gene>
<keyword evidence="1" id="KW-0812">Transmembrane</keyword>
<keyword evidence="1" id="KW-0472">Membrane</keyword>
<name>A0A1H2VP32_9FLAO</name>
<dbReference type="Proteomes" id="UP000182771">
    <property type="component" value="Unassembled WGS sequence"/>
</dbReference>
<evidence type="ECO:0000313" key="2">
    <source>
        <dbReference type="EMBL" id="SDW70056.1"/>
    </source>
</evidence>
<feature type="transmembrane region" description="Helical" evidence="1">
    <location>
        <begin position="231"/>
        <end position="253"/>
    </location>
</feature>
<accession>A0A1H2VP32</accession>
<dbReference type="Pfam" id="PF11335">
    <property type="entry name" value="DUF3137"/>
    <property type="match status" value="1"/>
</dbReference>
<evidence type="ECO:0000313" key="3">
    <source>
        <dbReference type="Proteomes" id="UP000182771"/>
    </source>
</evidence>
<evidence type="ECO:0000256" key="1">
    <source>
        <dbReference type="SAM" id="Phobius"/>
    </source>
</evidence>
<dbReference type="GeneID" id="85016829"/>